<dbReference type="SUPFAM" id="SSF57903">
    <property type="entry name" value="FYVE/PHD zinc finger"/>
    <property type="match status" value="1"/>
</dbReference>
<gene>
    <name evidence="8" type="ORF">CEY00_Acc21880</name>
</gene>
<feature type="domain" description="RING-type" evidence="7">
    <location>
        <begin position="53"/>
        <end position="94"/>
    </location>
</feature>
<dbReference type="InterPro" id="IPR001841">
    <property type="entry name" value="Znf_RING"/>
</dbReference>
<evidence type="ECO:0000259" key="7">
    <source>
        <dbReference type="PROSITE" id="PS50089"/>
    </source>
</evidence>
<dbReference type="InterPro" id="IPR017907">
    <property type="entry name" value="Znf_RING_CS"/>
</dbReference>
<dbReference type="Gene3D" id="3.30.40.10">
    <property type="entry name" value="Zinc/RING finger domain, C3HC4 (zinc finger)"/>
    <property type="match status" value="2"/>
</dbReference>
<dbReference type="PROSITE" id="PS50016">
    <property type="entry name" value="ZF_PHD_2"/>
    <property type="match status" value="1"/>
</dbReference>
<dbReference type="EMBL" id="NKQK01000023">
    <property type="protein sequence ID" value="PSR95748.1"/>
    <property type="molecule type" value="Genomic_DNA"/>
</dbReference>
<dbReference type="OrthoDB" id="365379at2759"/>
<evidence type="ECO:0000256" key="5">
    <source>
        <dbReference type="SAM" id="MobiDB-lite"/>
    </source>
</evidence>
<feature type="domain" description="PHD-type" evidence="6">
    <location>
        <begin position="140"/>
        <end position="189"/>
    </location>
</feature>
<dbReference type="OMA" id="NTERGSC"/>
<evidence type="ECO:0000259" key="6">
    <source>
        <dbReference type="PROSITE" id="PS50016"/>
    </source>
</evidence>
<dbReference type="STRING" id="1590841.A0A2R6PRR6"/>
<feature type="region of interest" description="Disordered" evidence="5">
    <location>
        <begin position="193"/>
        <end position="216"/>
    </location>
</feature>
<evidence type="ECO:0000256" key="1">
    <source>
        <dbReference type="ARBA" id="ARBA00022723"/>
    </source>
</evidence>
<dbReference type="InterPro" id="IPR001965">
    <property type="entry name" value="Znf_PHD"/>
</dbReference>
<keyword evidence="1" id="KW-0479">Metal-binding</keyword>
<name>A0A2R6PRR6_ACTCC</name>
<dbReference type="SMART" id="SM00184">
    <property type="entry name" value="RING"/>
    <property type="match status" value="1"/>
</dbReference>
<dbReference type="Gramene" id="PSR95748">
    <property type="protein sequence ID" value="PSR95748"/>
    <property type="gene ID" value="CEY00_Acc21880"/>
</dbReference>
<dbReference type="SUPFAM" id="SSF57850">
    <property type="entry name" value="RING/U-box"/>
    <property type="match status" value="1"/>
</dbReference>
<dbReference type="PROSITE" id="PS50089">
    <property type="entry name" value="ZF_RING_2"/>
    <property type="match status" value="1"/>
</dbReference>
<dbReference type="InterPro" id="IPR058746">
    <property type="entry name" value="Znf_RING-type_Topors"/>
</dbReference>
<feature type="region of interest" description="Disordered" evidence="5">
    <location>
        <begin position="467"/>
        <end position="487"/>
    </location>
</feature>
<feature type="compositionally biased region" description="Basic and acidic residues" evidence="5">
    <location>
        <begin position="193"/>
        <end position="204"/>
    </location>
</feature>
<dbReference type="InterPro" id="IPR019787">
    <property type="entry name" value="Znf_PHD-finger"/>
</dbReference>
<evidence type="ECO:0000256" key="3">
    <source>
        <dbReference type="ARBA" id="ARBA00022833"/>
    </source>
</evidence>
<dbReference type="PANTHER" id="PTHR47177:SF4">
    <property type="entry name" value="OS06G0283200 PROTEIN"/>
    <property type="match status" value="1"/>
</dbReference>
<keyword evidence="9" id="KW-1185">Reference proteome</keyword>
<dbReference type="GO" id="GO:0008270">
    <property type="term" value="F:zinc ion binding"/>
    <property type="evidence" value="ECO:0007669"/>
    <property type="project" value="UniProtKB-KW"/>
</dbReference>
<dbReference type="PROSITE" id="PS00518">
    <property type="entry name" value="ZF_RING_1"/>
    <property type="match status" value="1"/>
</dbReference>
<dbReference type="Pfam" id="PF13639">
    <property type="entry name" value="zf-RING_2"/>
    <property type="match status" value="1"/>
</dbReference>
<dbReference type="InterPro" id="IPR013083">
    <property type="entry name" value="Znf_RING/FYVE/PHD"/>
</dbReference>
<evidence type="ECO:0000313" key="8">
    <source>
        <dbReference type="EMBL" id="PSR95748.1"/>
    </source>
</evidence>
<dbReference type="AlphaFoldDB" id="A0A2R6PRR6"/>
<protein>
    <submittedName>
        <fullName evidence="8">PHD and RING finger domain-containing protein</fullName>
    </submittedName>
</protein>
<feature type="compositionally biased region" description="Polar residues" evidence="5">
    <location>
        <begin position="386"/>
        <end position="404"/>
    </location>
</feature>
<feature type="region of interest" description="Disordered" evidence="5">
    <location>
        <begin position="339"/>
        <end position="359"/>
    </location>
</feature>
<dbReference type="InParanoid" id="A0A2R6PRR6"/>
<reference evidence="9" key="2">
    <citation type="journal article" date="2018" name="BMC Genomics">
        <title>A manually annotated Actinidia chinensis var. chinensis (kiwifruit) genome highlights the challenges associated with draft genomes and gene prediction in plants.</title>
        <authorList>
            <person name="Pilkington S.M."/>
            <person name="Crowhurst R."/>
            <person name="Hilario E."/>
            <person name="Nardozza S."/>
            <person name="Fraser L."/>
            <person name="Peng Y."/>
            <person name="Gunaseelan K."/>
            <person name="Simpson R."/>
            <person name="Tahir J."/>
            <person name="Deroles S.C."/>
            <person name="Templeton K."/>
            <person name="Luo Z."/>
            <person name="Davy M."/>
            <person name="Cheng C."/>
            <person name="McNeilage M."/>
            <person name="Scaglione D."/>
            <person name="Liu Y."/>
            <person name="Zhang Q."/>
            <person name="Datson P."/>
            <person name="De Silva N."/>
            <person name="Gardiner S.E."/>
            <person name="Bassett H."/>
            <person name="Chagne D."/>
            <person name="McCallum J."/>
            <person name="Dzierzon H."/>
            <person name="Deng C."/>
            <person name="Wang Y.Y."/>
            <person name="Barron L."/>
            <person name="Manako K."/>
            <person name="Bowen J."/>
            <person name="Foster T.M."/>
            <person name="Erridge Z.A."/>
            <person name="Tiffin H."/>
            <person name="Waite C.N."/>
            <person name="Davies K.M."/>
            <person name="Grierson E.P."/>
            <person name="Laing W.A."/>
            <person name="Kirk R."/>
            <person name="Chen X."/>
            <person name="Wood M."/>
            <person name="Montefiori M."/>
            <person name="Brummell D.A."/>
            <person name="Schwinn K.E."/>
            <person name="Catanach A."/>
            <person name="Fullerton C."/>
            <person name="Li D."/>
            <person name="Meiyalaghan S."/>
            <person name="Nieuwenhuizen N."/>
            <person name="Read N."/>
            <person name="Prakash R."/>
            <person name="Hunter D."/>
            <person name="Zhang H."/>
            <person name="McKenzie M."/>
            <person name="Knabel M."/>
            <person name="Harris A."/>
            <person name="Allan A.C."/>
            <person name="Gleave A."/>
            <person name="Chen A."/>
            <person name="Janssen B.J."/>
            <person name="Plunkett B."/>
            <person name="Ampomah-Dwamena C."/>
            <person name="Voogd C."/>
            <person name="Leif D."/>
            <person name="Lafferty D."/>
            <person name="Souleyre E.J.F."/>
            <person name="Varkonyi-Gasic E."/>
            <person name="Gambi F."/>
            <person name="Hanley J."/>
            <person name="Yao J.L."/>
            <person name="Cheung J."/>
            <person name="David K.M."/>
            <person name="Warren B."/>
            <person name="Marsh K."/>
            <person name="Snowden K.C."/>
            <person name="Lin-Wang K."/>
            <person name="Brian L."/>
            <person name="Martinez-Sanchez M."/>
            <person name="Wang M."/>
            <person name="Ileperuma N."/>
            <person name="Macnee N."/>
            <person name="Campin R."/>
            <person name="McAtee P."/>
            <person name="Drummond R.S.M."/>
            <person name="Espley R.V."/>
            <person name="Ireland H.S."/>
            <person name="Wu R."/>
            <person name="Atkinson R.G."/>
            <person name="Karunairetnam S."/>
            <person name="Bulley S."/>
            <person name="Chunkath S."/>
            <person name="Hanley Z."/>
            <person name="Storey R."/>
            <person name="Thrimawithana A.H."/>
            <person name="Thomson S."/>
            <person name="David C."/>
            <person name="Testolin R."/>
            <person name="Huang H."/>
            <person name="Hellens R.P."/>
            <person name="Schaffer R.J."/>
        </authorList>
    </citation>
    <scope>NUCLEOTIDE SEQUENCE [LARGE SCALE GENOMIC DNA]</scope>
    <source>
        <strain evidence="9">cv. Red5</strain>
    </source>
</reference>
<feature type="compositionally biased region" description="Low complexity" evidence="5">
    <location>
        <begin position="19"/>
        <end position="35"/>
    </location>
</feature>
<keyword evidence="2 4" id="KW-0863">Zinc-finger</keyword>
<feature type="region of interest" description="Disordered" evidence="5">
    <location>
        <begin position="1"/>
        <end position="46"/>
    </location>
</feature>
<evidence type="ECO:0000256" key="4">
    <source>
        <dbReference type="PROSITE-ProRule" id="PRU00175"/>
    </source>
</evidence>
<comment type="caution">
    <text evidence="8">The sequence shown here is derived from an EMBL/GenBank/DDBJ whole genome shotgun (WGS) entry which is preliminary data.</text>
</comment>
<accession>A0A2R6PRR6</accession>
<dbReference type="Pfam" id="PF00628">
    <property type="entry name" value="PHD"/>
    <property type="match status" value="1"/>
</dbReference>
<proteinExistence type="predicted"/>
<dbReference type="CDD" id="cd16574">
    <property type="entry name" value="RING-HC_Topors"/>
    <property type="match status" value="1"/>
</dbReference>
<feature type="compositionally biased region" description="Polar residues" evidence="5">
    <location>
        <begin position="340"/>
        <end position="359"/>
    </location>
</feature>
<dbReference type="SMART" id="SM00249">
    <property type="entry name" value="PHD"/>
    <property type="match status" value="1"/>
</dbReference>
<organism evidence="8 9">
    <name type="scientific">Actinidia chinensis var. chinensis</name>
    <name type="common">Chinese soft-hair kiwi</name>
    <dbReference type="NCBI Taxonomy" id="1590841"/>
    <lineage>
        <taxon>Eukaryota</taxon>
        <taxon>Viridiplantae</taxon>
        <taxon>Streptophyta</taxon>
        <taxon>Embryophyta</taxon>
        <taxon>Tracheophyta</taxon>
        <taxon>Spermatophyta</taxon>
        <taxon>Magnoliopsida</taxon>
        <taxon>eudicotyledons</taxon>
        <taxon>Gunneridae</taxon>
        <taxon>Pentapetalae</taxon>
        <taxon>asterids</taxon>
        <taxon>Ericales</taxon>
        <taxon>Actinidiaceae</taxon>
        <taxon>Actinidia</taxon>
    </lineage>
</organism>
<sequence length="676" mass="73682">MASDSETSPNKRRKTLAQPPTSSLRSPPPSSSGASREIDGDGPETLDSESQICGICLSESGNGIRGRIDSCDHHFCFVCIMEWAKVESRCPLCKRRFGNIRRPPKDGVFLTERSVKVPVRDQVYHHFGNATVGPPDAYSEVRCTVCNSERDECLLLLCDLCDSAAHTYCVGLGATVPEGDWFCQDCTVSRAEHENSETDRDSDGRTSFGSFHEGSPAEGQASIIDIVREFRFREVRRPFTTVMQLPNHSPSPILPERTTNLADSMTERRSGTNSSVAPTESNARTVRHCRFVHDRIRTLRENWNAFRSGSLSFSSSSADFTGNTNQRLSGGTIVIDRSGQPHSTRCSSQHVASQKGSSCDTRSSYDVDKAWKMMDVAKSMGARKGTSITDQTSKHPLSKLNTPAGQARASSSLLSSSNKPFGNKDLADTGPQKHYQHYSLVKGKDSHKSQIDVKQKLGIVSTKRVLKSGEISPSAQSPGDHELPSSRKVQTSVIVDIYHGDVGKVREENLTAVSSDVSYEHGRSACLISSAWPMTAASNTSYAKLDVYSSSNTLSNGKAGMGKSCAGSNSKKEDDAKSEIQSLVKLNLKLLTCNKKLGVDAFKQIARLATHSILAACGLEHPKPGARSFPSFVCCHANQAQQLQMSTLMPSSCKECFYAFVKDVVHIIMVEKIGCT</sequence>
<evidence type="ECO:0000313" key="9">
    <source>
        <dbReference type="Proteomes" id="UP000241394"/>
    </source>
</evidence>
<reference evidence="8 9" key="1">
    <citation type="submission" date="2017-07" db="EMBL/GenBank/DDBJ databases">
        <title>An improved, manually edited Actinidia chinensis var. chinensis (kiwifruit) genome highlights the challenges associated with draft genomes and gene prediction in plants.</title>
        <authorList>
            <person name="Pilkington S."/>
            <person name="Crowhurst R."/>
            <person name="Hilario E."/>
            <person name="Nardozza S."/>
            <person name="Fraser L."/>
            <person name="Peng Y."/>
            <person name="Gunaseelan K."/>
            <person name="Simpson R."/>
            <person name="Tahir J."/>
            <person name="Deroles S."/>
            <person name="Templeton K."/>
            <person name="Luo Z."/>
            <person name="Davy M."/>
            <person name="Cheng C."/>
            <person name="Mcneilage M."/>
            <person name="Scaglione D."/>
            <person name="Liu Y."/>
            <person name="Zhang Q."/>
            <person name="Datson P."/>
            <person name="De Silva N."/>
            <person name="Gardiner S."/>
            <person name="Bassett H."/>
            <person name="Chagne D."/>
            <person name="Mccallum J."/>
            <person name="Dzierzon H."/>
            <person name="Deng C."/>
            <person name="Wang Y.-Y."/>
            <person name="Barron N."/>
            <person name="Manako K."/>
            <person name="Bowen J."/>
            <person name="Foster T."/>
            <person name="Erridge Z."/>
            <person name="Tiffin H."/>
            <person name="Waite C."/>
            <person name="Davies K."/>
            <person name="Grierson E."/>
            <person name="Laing W."/>
            <person name="Kirk R."/>
            <person name="Chen X."/>
            <person name="Wood M."/>
            <person name="Montefiori M."/>
            <person name="Brummell D."/>
            <person name="Schwinn K."/>
            <person name="Catanach A."/>
            <person name="Fullerton C."/>
            <person name="Li D."/>
            <person name="Meiyalaghan S."/>
            <person name="Nieuwenhuizen N."/>
            <person name="Read N."/>
            <person name="Prakash R."/>
            <person name="Hunter D."/>
            <person name="Zhang H."/>
            <person name="Mckenzie M."/>
            <person name="Knabel M."/>
            <person name="Harris A."/>
            <person name="Allan A."/>
            <person name="Chen A."/>
            <person name="Janssen B."/>
            <person name="Plunkett B."/>
            <person name="Dwamena C."/>
            <person name="Voogd C."/>
            <person name="Leif D."/>
            <person name="Lafferty D."/>
            <person name="Souleyre E."/>
            <person name="Varkonyi-Gasic E."/>
            <person name="Gambi F."/>
            <person name="Hanley J."/>
            <person name="Yao J.-L."/>
            <person name="Cheung J."/>
            <person name="David K."/>
            <person name="Warren B."/>
            <person name="Marsh K."/>
            <person name="Snowden K."/>
            <person name="Lin-Wang K."/>
            <person name="Brian L."/>
            <person name="Martinez-Sanchez M."/>
            <person name="Wang M."/>
            <person name="Ileperuma N."/>
            <person name="Macnee N."/>
            <person name="Campin R."/>
            <person name="Mcatee P."/>
            <person name="Drummond R."/>
            <person name="Espley R."/>
            <person name="Ireland H."/>
            <person name="Wu R."/>
            <person name="Atkinson R."/>
            <person name="Karunairetnam S."/>
            <person name="Bulley S."/>
            <person name="Chunkath S."/>
            <person name="Hanley Z."/>
            <person name="Storey R."/>
            <person name="Thrimawithana A."/>
            <person name="Thomson S."/>
            <person name="David C."/>
            <person name="Testolin R."/>
        </authorList>
    </citation>
    <scope>NUCLEOTIDE SEQUENCE [LARGE SCALE GENOMIC DNA]</scope>
    <source>
        <strain evidence="9">cv. Red5</strain>
        <tissue evidence="8">Young leaf</tissue>
    </source>
</reference>
<keyword evidence="3" id="KW-0862">Zinc</keyword>
<evidence type="ECO:0000256" key="2">
    <source>
        <dbReference type="ARBA" id="ARBA00022771"/>
    </source>
</evidence>
<dbReference type="PANTHER" id="PTHR47177">
    <property type="entry name" value="F18C1.6 PROTEIN"/>
    <property type="match status" value="1"/>
</dbReference>
<dbReference type="Proteomes" id="UP000241394">
    <property type="component" value="Chromosome LG23"/>
</dbReference>
<feature type="region of interest" description="Disordered" evidence="5">
    <location>
        <begin position="382"/>
        <end position="431"/>
    </location>
</feature>
<dbReference type="InterPro" id="IPR011011">
    <property type="entry name" value="Znf_FYVE_PHD"/>
</dbReference>